<dbReference type="PANTHER" id="PTHR24148">
    <property type="entry name" value="ANKYRIN REPEAT DOMAIN-CONTAINING PROTEIN 39 HOMOLOG-RELATED"/>
    <property type="match status" value="1"/>
</dbReference>
<organism evidence="3 4">
    <name type="scientific">Cladobotryum mycophilum</name>
    <dbReference type="NCBI Taxonomy" id="491253"/>
    <lineage>
        <taxon>Eukaryota</taxon>
        <taxon>Fungi</taxon>
        <taxon>Dikarya</taxon>
        <taxon>Ascomycota</taxon>
        <taxon>Pezizomycotina</taxon>
        <taxon>Sordariomycetes</taxon>
        <taxon>Hypocreomycetidae</taxon>
        <taxon>Hypocreales</taxon>
        <taxon>Hypocreaceae</taxon>
        <taxon>Cladobotryum</taxon>
    </lineage>
</organism>
<dbReference type="EMBL" id="JAVFKD010000016">
    <property type="protein sequence ID" value="KAK5988139.1"/>
    <property type="molecule type" value="Genomic_DNA"/>
</dbReference>
<keyword evidence="4" id="KW-1185">Reference proteome</keyword>
<evidence type="ECO:0000313" key="4">
    <source>
        <dbReference type="Proteomes" id="UP001338125"/>
    </source>
</evidence>
<dbReference type="Pfam" id="PF26639">
    <property type="entry name" value="Het-6_barrel"/>
    <property type="match status" value="1"/>
</dbReference>
<accession>A0ABR0S7J5</accession>
<name>A0ABR0S7J5_9HYPO</name>
<reference evidence="3 4" key="1">
    <citation type="submission" date="2024-01" db="EMBL/GenBank/DDBJ databases">
        <title>Complete genome of Cladobotryum mycophilum ATHUM6906.</title>
        <authorList>
            <person name="Christinaki A.C."/>
            <person name="Myridakis A.I."/>
            <person name="Kouvelis V.N."/>
        </authorList>
    </citation>
    <scope>NUCLEOTIDE SEQUENCE [LARGE SCALE GENOMIC DNA]</scope>
    <source>
        <strain evidence="3 4">ATHUM6906</strain>
    </source>
</reference>
<feature type="compositionally biased region" description="Polar residues" evidence="1">
    <location>
        <begin position="24"/>
        <end position="33"/>
    </location>
</feature>
<proteinExistence type="predicted"/>
<evidence type="ECO:0000259" key="2">
    <source>
        <dbReference type="Pfam" id="PF06985"/>
    </source>
</evidence>
<dbReference type="Proteomes" id="UP001338125">
    <property type="component" value="Unassembled WGS sequence"/>
</dbReference>
<dbReference type="InterPro" id="IPR010730">
    <property type="entry name" value="HET"/>
</dbReference>
<protein>
    <recommendedName>
        <fullName evidence="2">Heterokaryon incompatibility domain-containing protein</fullName>
    </recommendedName>
</protein>
<gene>
    <name evidence="3" type="ORF">PT974_12279</name>
</gene>
<comment type="caution">
    <text evidence="3">The sequence shown here is derived from an EMBL/GenBank/DDBJ whole genome shotgun (WGS) entry which is preliminary data.</text>
</comment>
<evidence type="ECO:0000313" key="3">
    <source>
        <dbReference type="EMBL" id="KAK5988139.1"/>
    </source>
</evidence>
<feature type="domain" description="Heterokaryon incompatibility" evidence="2">
    <location>
        <begin position="125"/>
        <end position="303"/>
    </location>
</feature>
<sequence>MTTFLEPRVQARKLIEKGEKMGNTAASQKKSPGNPTPRRPRTVRRDSFGIDPLDYSDDSADFKTRAAPETGLVPPAPLVSADQPTLKYQPLSGSRSIRLLKFLSLSRQAITCSLEHWSIDDAPPYDALSYTWQEALYENNLSQSLKSFYGALLCDGTAYPATRNLLDALHVLSKTKACTYLWVDAVCIDQTNLEEKASQILMMGDIYARAARVIVWLGLDINIFYPKDSAVAIFADMQQKVDALRQFEAEHGAGSLAAHNPLDPAFHRMLGVGSPEEWRMSWVRYFSFFQRRRWFRRAWVVQEVALASSEITLLCGEAKLPWRGLYEMGILLRDNGWRHILADSLPKNTRGGIGDEVDRMVEYQEQVRHGGPKDPLLQDFLHRLTGAKTQEQLWVSYLQYMVQEMRRFSASDDRDKIYAALALTKRFKPPGMKNPIQPDYTLSTNDVYVAATRLFLEGLPYLSALSYVEDSGRRSINNPPLPSWIPDYTVALGRVPFIQLGRGMSLTHLECHYTHQPSLFTSPAQDSYRLDSEVLNSTLSQRVEALWRTLIADMTEQTPKLHPAPAKYGEHFRDWIMIQIVVFLSQSSAQFSKRNHLFPILQDLCSHERTSNKVECLSLPSEKDILDGIGKETIEKLSGDSGSSKEIPTSFGDLPCPQAAKGFRIFDQAVREVMADRCVFTTREGYLGLGPASLREGDEVWLLQGARVPFALSPDHRLRGEVYLHGWMHGEMLETELADNIGEVIIN</sequence>
<dbReference type="InterPro" id="IPR052895">
    <property type="entry name" value="HetReg/Transcr_Mod"/>
</dbReference>
<evidence type="ECO:0000256" key="1">
    <source>
        <dbReference type="SAM" id="MobiDB-lite"/>
    </source>
</evidence>
<feature type="region of interest" description="Disordered" evidence="1">
    <location>
        <begin position="16"/>
        <end position="50"/>
    </location>
</feature>
<dbReference type="PANTHER" id="PTHR24148:SF73">
    <property type="entry name" value="HET DOMAIN PROTEIN (AFU_ORTHOLOGUE AFUA_8G01020)"/>
    <property type="match status" value="1"/>
</dbReference>
<dbReference type="Pfam" id="PF06985">
    <property type="entry name" value="HET"/>
    <property type="match status" value="1"/>
</dbReference>